<dbReference type="EMBL" id="KQ965737">
    <property type="protein sequence ID" value="KXS19687.1"/>
    <property type="molecule type" value="Genomic_DNA"/>
</dbReference>
<evidence type="ECO:0000313" key="2">
    <source>
        <dbReference type="EMBL" id="KXS19687.1"/>
    </source>
</evidence>
<reference evidence="2 3" key="1">
    <citation type="journal article" date="2015" name="Genome Biol. Evol.">
        <title>Phylogenomic analyses indicate that early fungi evolved digesting cell walls of algal ancestors of land plants.</title>
        <authorList>
            <person name="Chang Y."/>
            <person name="Wang S."/>
            <person name="Sekimoto S."/>
            <person name="Aerts A.L."/>
            <person name="Choi C."/>
            <person name="Clum A."/>
            <person name="LaButti K.M."/>
            <person name="Lindquist E.A."/>
            <person name="Yee Ngan C."/>
            <person name="Ohm R.A."/>
            <person name="Salamov A.A."/>
            <person name="Grigoriev I.V."/>
            <person name="Spatafora J.W."/>
            <person name="Berbee M.L."/>
        </authorList>
    </citation>
    <scope>NUCLEOTIDE SEQUENCE [LARGE SCALE GENOMIC DNA]</scope>
    <source>
        <strain evidence="2 3">JEL478</strain>
    </source>
</reference>
<protein>
    <submittedName>
        <fullName evidence="2">Uncharacterized protein</fullName>
    </submittedName>
</protein>
<keyword evidence="3" id="KW-1185">Reference proteome</keyword>
<dbReference type="Proteomes" id="UP000070544">
    <property type="component" value="Unassembled WGS sequence"/>
</dbReference>
<gene>
    <name evidence="2" type="ORF">M427DRAFT_120123</name>
</gene>
<dbReference type="AlphaFoldDB" id="A0A139ASG8"/>
<organism evidence="2 3">
    <name type="scientific">Gonapodya prolifera (strain JEL478)</name>
    <name type="common">Monoblepharis prolifera</name>
    <dbReference type="NCBI Taxonomy" id="1344416"/>
    <lineage>
        <taxon>Eukaryota</taxon>
        <taxon>Fungi</taxon>
        <taxon>Fungi incertae sedis</taxon>
        <taxon>Chytridiomycota</taxon>
        <taxon>Chytridiomycota incertae sedis</taxon>
        <taxon>Monoblepharidomycetes</taxon>
        <taxon>Monoblepharidales</taxon>
        <taxon>Gonapodyaceae</taxon>
        <taxon>Gonapodya</taxon>
    </lineage>
</organism>
<name>A0A139ASG8_GONPJ</name>
<evidence type="ECO:0000313" key="3">
    <source>
        <dbReference type="Proteomes" id="UP000070544"/>
    </source>
</evidence>
<evidence type="ECO:0000256" key="1">
    <source>
        <dbReference type="SAM" id="MobiDB-lite"/>
    </source>
</evidence>
<feature type="region of interest" description="Disordered" evidence="1">
    <location>
        <begin position="1"/>
        <end position="23"/>
    </location>
</feature>
<proteinExistence type="predicted"/>
<sequence length="268" mass="30127">MPPPYQTMADSSSTPPRAAPAGRREDLAEAKRLYERALLEIPTEYPARRWYSAIPLLQQSCELGSPEAKALLAYAIFQEHGGLNYTSAPFRSEEEWNRYVLHGLIKRLDDMDNMTPAELLMGGLGCRMFQSVSNLDKDGGVYATFLKHAYQRTSNNVVEHIAGCFLADHIMKPFESRMESRDQSLLTNETWSTGAKLMNTVATQGHARANKDMAMFLVHYLQFDKAITYMDKAAEQDYPGAAELASKIRELTNKGSSSRKKDKDCVVM</sequence>
<accession>A0A139ASG8</accession>